<dbReference type="RefSeq" id="WP_092872921.1">
    <property type="nucleotide sequence ID" value="NZ_FOJY01000012.1"/>
</dbReference>
<keyword evidence="8" id="KW-1185">Reference proteome</keyword>
<dbReference type="GO" id="GO:0006529">
    <property type="term" value="P:asparagine biosynthetic process"/>
    <property type="evidence" value="ECO:0007669"/>
    <property type="project" value="UniProtKB-KW"/>
</dbReference>
<keyword evidence="3" id="KW-0028">Amino-acid biosynthesis</keyword>
<evidence type="ECO:0000256" key="3">
    <source>
        <dbReference type="ARBA" id="ARBA00022888"/>
    </source>
</evidence>
<evidence type="ECO:0000313" key="7">
    <source>
        <dbReference type="EMBL" id="SFB19395.1"/>
    </source>
</evidence>
<protein>
    <recommendedName>
        <fullName evidence="2">asparagine synthase (glutamine-hydrolyzing)</fullName>
        <ecNumber evidence="2">6.3.5.4</ecNumber>
    </recommendedName>
</protein>
<gene>
    <name evidence="7" type="ORF">SAMN05216249_11266</name>
</gene>
<dbReference type="Gene3D" id="3.40.50.620">
    <property type="entry name" value="HUPs"/>
    <property type="match status" value="1"/>
</dbReference>
<comment type="pathway">
    <text evidence="1">Amino-acid biosynthesis; L-asparagine biosynthesis; L-asparagine from L-aspartate (L-Gln route): step 1/1.</text>
</comment>
<dbReference type="InterPro" id="IPR017932">
    <property type="entry name" value="GATase_2_dom"/>
</dbReference>
<dbReference type="EMBL" id="FOJY01000012">
    <property type="protein sequence ID" value="SFB19395.1"/>
    <property type="molecule type" value="Genomic_DNA"/>
</dbReference>
<dbReference type="PANTHER" id="PTHR43284">
    <property type="entry name" value="ASPARAGINE SYNTHETASE (GLUTAMINE-HYDROLYZING)"/>
    <property type="match status" value="1"/>
</dbReference>
<proteinExistence type="predicted"/>
<dbReference type="InterPro" id="IPR029055">
    <property type="entry name" value="Ntn_hydrolases_N"/>
</dbReference>
<feature type="domain" description="Asparagine synthetase" evidence="5">
    <location>
        <begin position="503"/>
        <end position="613"/>
    </location>
</feature>
<sequence length="632" mass="74164">MAAIWGMVDFSSKSIKENIEEKMMDSYKEYKIDRYDHIQEENVLFSCGHVYINRESEKEVLPRKEEDIYFVADAIIDNREELIPKLGLSPDVTDSEIIWQAYIKWGEESVKKLIGNFSYAIYDKKEDIFLLFTDHTSSRCINYLYDGNIVFFSTTYKGIINGYEKDISYNYKWLAACESNSSADMILFEGLTPFEDIYQVKCGSYIKIHNKKLTQIRYWNPLKEVKALKFNSLNEYQDYFLTTFKKVIKSMLRSIDNTGIMLSCGLDSTAVASLTAPFLKEEGKNLYTYTSIPHPDFVSHENKFYITNESIGQEALKEKFYNVKSRLIDCPQKDALDRMKEHVKILEVPLKSAVNLTWLEEIYENAYKDGCRVLLKGQYGNSTISYGPVLAYVWQKMLEGHFRKAYKQLKYFKKEMRVTKKNLLQVFFSQLREKIIIDMSPIKDGYLPIEEIKKYGIDKRLKECIKKNGGSIMDSKKAWKNFIYAPEVYQHLSIFDTKNGLKNGIVMRDPTKDKRIIELCLAFPIDCFVINGKERAMVTCFMSDILPKRILDIKNRRGLQGADFSFRLEKNFERHKQEINNYLESEKLNDYLDKEKVYKLKEKFKADISNLNEKDYREMLVLASLDSFFENF</sequence>
<dbReference type="InterPro" id="IPR014729">
    <property type="entry name" value="Rossmann-like_a/b/a_fold"/>
</dbReference>
<accession>A0A1I0Z192</accession>
<dbReference type="SUPFAM" id="SSF56235">
    <property type="entry name" value="N-terminal nucleophile aminohydrolases (Ntn hydrolases)"/>
    <property type="match status" value="1"/>
</dbReference>
<evidence type="ECO:0000256" key="2">
    <source>
        <dbReference type="ARBA" id="ARBA00012737"/>
    </source>
</evidence>
<dbReference type="Pfam" id="PF00733">
    <property type="entry name" value="Asn_synthase"/>
    <property type="match status" value="2"/>
</dbReference>
<evidence type="ECO:0000259" key="6">
    <source>
        <dbReference type="Pfam" id="PF13537"/>
    </source>
</evidence>
<dbReference type="PANTHER" id="PTHR43284:SF1">
    <property type="entry name" value="ASPARAGINE SYNTHETASE"/>
    <property type="match status" value="1"/>
</dbReference>
<dbReference type="Pfam" id="PF13537">
    <property type="entry name" value="GATase_7"/>
    <property type="match status" value="1"/>
</dbReference>
<dbReference type="Proteomes" id="UP000198838">
    <property type="component" value="Unassembled WGS sequence"/>
</dbReference>
<dbReference type="GO" id="GO:0004066">
    <property type="term" value="F:asparagine synthase (glutamine-hydrolyzing) activity"/>
    <property type="evidence" value="ECO:0007669"/>
    <property type="project" value="UniProtKB-EC"/>
</dbReference>
<reference evidence="7 8" key="1">
    <citation type="submission" date="2016-10" db="EMBL/GenBank/DDBJ databases">
        <authorList>
            <person name="de Groot N.N."/>
        </authorList>
    </citation>
    <scope>NUCLEOTIDE SEQUENCE [LARGE SCALE GENOMIC DNA]</scope>
    <source>
        <strain evidence="7 8">DSM 5522</strain>
    </source>
</reference>
<dbReference type="InterPro" id="IPR051786">
    <property type="entry name" value="ASN_synthetase/amidase"/>
</dbReference>
<dbReference type="SUPFAM" id="SSF52402">
    <property type="entry name" value="Adenine nucleotide alpha hydrolases-like"/>
    <property type="match status" value="1"/>
</dbReference>
<dbReference type="Gene3D" id="3.60.20.10">
    <property type="entry name" value="Glutamine Phosphoribosylpyrophosphate, subunit 1, domain 1"/>
    <property type="match status" value="1"/>
</dbReference>
<evidence type="ECO:0000256" key="4">
    <source>
        <dbReference type="ARBA" id="ARBA00048741"/>
    </source>
</evidence>
<feature type="domain" description="Asparagine synthetase" evidence="5">
    <location>
        <begin position="244"/>
        <end position="381"/>
    </location>
</feature>
<name>A0A1I0Z192_9FIRM</name>
<evidence type="ECO:0000313" key="8">
    <source>
        <dbReference type="Proteomes" id="UP000198838"/>
    </source>
</evidence>
<dbReference type="STRING" id="1120918.SAMN05216249_11266"/>
<comment type="catalytic activity">
    <reaction evidence="4">
        <text>L-aspartate + L-glutamine + ATP + H2O = L-asparagine + L-glutamate + AMP + diphosphate + H(+)</text>
        <dbReference type="Rhea" id="RHEA:12228"/>
        <dbReference type="ChEBI" id="CHEBI:15377"/>
        <dbReference type="ChEBI" id="CHEBI:15378"/>
        <dbReference type="ChEBI" id="CHEBI:29985"/>
        <dbReference type="ChEBI" id="CHEBI:29991"/>
        <dbReference type="ChEBI" id="CHEBI:30616"/>
        <dbReference type="ChEBI" id="CHEBI:33019"/>
        <dbReference type="ChEBI" id="CHEBI:58048"/>
        <dbReference type="ChEBI" id="CHEBI:58359"/>
        <dbReference type="ChEBI" id="CHEBI:456215"/>
        <dbReference type="EC" id="6.3.5.4"/>
    </reaction>
</comment>
<feature type="domain" description="Glutamine amidotransferase type-2" evidence="6">
    <location>
        <begin position="58"/>
        <end position="159"/>
    </location>
</feature>
<keyword evidence="3" id="KW-0061">Asparagine biosynthesis</keyword>
<dbReference type="OrthoDB" id="9763290at2"/>
<dbReference type="InterPro" id="IPR001962">
    <property type="entry name" value="Asn_synthase"/>
</dbReference>
<evidence type="ECO:0000256" key="1">
    <source>
        <dbReference type="ARBA" id="ARBA00005187"/>
    </source>
</evidence>
<organism evidence="7 8">
    <name type="scientific">Acetitomaculum ruminis DSM 5522</name>
    <dbReference type="NCBI Taxonomy" id="1120918"/>
    <lineage>
        <taxon>Bacteria</taxon>
        <taxon>Bacillati</taxon>
        <taxon>Bacillota</taxon>
        <taxon>Clostridia</taxon>
        <taxon>Lachnospirales</taxon>
        <taxon>Lachnospiraceae</taxon>
        <taxon>Acetitomaculum</taxon>
    </lineage>
</organism>
<evidence type="ECO:0000259" key="5">
    <source>
        <dbReference type="Pfam" id="PF00733"/>
    </source>
</evidence>
<dbReference type="AlphaFoldDB" id="A0A1I0Z192"/>
<dbReference type="EC" id="6.3.5.4" evidence="2"/>